<name>A0A6J6DV84_9ZZZZ</name>
<dbReference type="EMBL" id="CAEZTI010000130">
    <property type="protein sequence ID" value="CAB4566825.1"/>
    <property type="molecule type" value="Genomic_DNA"/>
</dbReference>
<accession>A0A6J6DV84</accession>
<dbReference type="AlphaFoldDB" id="A0A6J6DV84"/>
<evidence type="ECO:0000313" key="2">
    <source>
        <dbReference type="EMBL" id="CAB4566825.1"/>
    </source>
</evidence>
<protein>
    <submittedName>
        <fullName evidence="2">Unannotated protein</fullName>
    </submittedName>
</protein>
<keyword evidence="1" id="KW-0472">Membrane</keyword>
<gene>
    <name evidence="2" type="ORF">UFOPK1619_00703</name>
</gene>
<evidence type="ECO:0000256" key="1">
    <source>
        <dbReference type="SAM" id="Phobius"/>
    </source>
</evidence>
<feature type="transmembrane region" description="Helical" evidence="1">
    <location>
        <begin position="34"/>
        <end position="51"/>
    </location>
</feature>
<sequence>MTEEIRDQLPDDLNAVDHIGAYDFPDNSRRRIPGVIYSALALLCVLVWFVADNQDSALINKGILFAAVLLAVMSIISITSGWRMTINESEALVEATKSVGFAVGHASAQQVWRGIRSRPTWRIFCYSVEEPPLRRGLVLVDAVNGRVIECLIEDNPEVQEPTSTDVRD</sequence>
<organism evidence="2">
    <name type="scientific">freshwater metagenome</name>
    <dbReference type="NCBI Taxonomy" id="449393"/>
    <lineage>
        <taxon>unclassified sequences</taxon>
        <taxon>metagenomes</taxon>
        <taxon>ecological metagenomes</taxon>
    </lineage>
</organism>
<keyword evidence="1" id="KW-0812">Transmembrane</keyword>
<feature type="transmembrane region" description="Helical" evidence="1">
    <location>
        <begin position="63"/>
        <end position="82"/>
    </location>
</feature>
<reference evidence="2" key="1">
    <citation type="submission" date="2020-05" db="EMBL/GenBank/DDBJ databases">
        <authorList>
            <person name="Chiriac C."/>
            <person name="Salcher M."/>
            <person name="Ghai R."/>
            <person name="Kavagutti S V."/>
        </authorList>
    </citation>
    <scope>NUCLEOTIDE SEQUENCE</scope>
</reference>
<keyword evidence="1" id="KW-1133">Transmembrane helix</keyword>
<proteinExistence type="predicted"/>